<protein>
    <submittedName>
        <fullName evidence="2">Uncharacterized protein</fullName>
    </submittedName>
</protein>
<proteinExistence type="predicted"/>
<feature type="region of interest" description="Disordered" evidence="1">
    <location>
        <begin position="1"/>
        <end position="58"/>
    </location>
</feature>
<name>A0A375BWC9_9BURK</name>
<gene>
    <name evidence="2" type="ORF">CBM2589_B40089</name>
</gene>
<evidence type="ECO:0000256" key="1">
    <source>
        <dbReference type="SAM" id="MobiDB-lite"/>
    </source>
</evidence>
<sequence>MRPVPRPQTYDTDRAQRSRRRSYGKASSRSHSALWARSTHTSTPHPPSRTTAAGSLAM</sequence>
<dbReference type="EMBL" id="OFSP01000025">
    <property type="protein sequence ID" value="SOY56131.1"/>
    <property type="molecule type" value="Genomic_DNA"/>
</dbReference>
<accession>A0A375BWC9</accession>
<comment type="caution">
    <text evidence="2">The sequence shown here is derived from an EMBL/GenBank/DDBJ whole genome shotgun (WGS) entry which is preliminary data.</text>
</comment>
<evidence type="ECO:0000313" key="2">
    <source>
        <dbReference type="EMBL" id="SOY56131.1"/>
    </source>
</evidence>
<reference evidence="2" key="1">
    <citation type="submission" date="2018-01" db="EMBL/GenBank/DDBJ databases">
        <authorList>
            <person name="Clerissi C."/>
        </authorList>
    </citation>
    <scope>NUCLEOTIDE SEQUENCE</scope>
    <source>
        <strain evidence="2">Cupriavidus taiwanensis STM 3521</strain>
    </source>
</reference>
<organism evidence="2">
    <name type="scientific">Cupriavidus taiwanensis</name>
    <dbReference type="NCBI Taxonomy" id="164546"/>
    <lineage>
        <taxon>Bacteria</taxon>
        <taxon>Pseudomonadati</taxon>
        <taxon>Pseudomonadota</taxon>
        <taxon>Betaproteobacteria</taxon>
        <taxon>Burkholderiales</taxon>
        <taxon>Burkholderiaceae</taxon>
        <taxon>Cupriavidus</taxon>
    </lineage>
</organism>
<dbReference type="AlphaFoldDB" id="A0A375BWC9"/>
<feature type="compositionally biased region" description="Low complexity" evidence="1">
    <location>
        <begin position="36"/>
        <end position="58"/>
    </location>
</feature>
<dbReference type="Proteomes" id="UP000256297">
    <property type="component" value="Chromosome CBM2589_b"/>
</dbReference>